<dbReference type="SMART" id="SM00543">
    <property type="entry name" value="MIF4G"/>
    <property type="match status" value="1"/>
</dbReference>
<reference evidence="9" key="3">
    <citation type="submission" date="2022-06" db="UniProtKB">
        <authorList>
            <consortium name="EnsemblMetazoa"/>
        </authorList>
    </citation>
    <scope>IDENTIFICATION</scope>
</reference>
<reference evidence="8" key="2">
    <citation type="submission" date="2020-01" db="EMBL/GenBank/DDBJ databases">
        <authorList>
            <person name="Korhonen P.K.K."/>
            <person name="Guangxu M.G."/>
            <person name="Wang T.W."/>
            <person name="Stroehlein A.J.S."/>
            <person name="Young N.D."/>
            <person name="Ang C.-S.A."/>
            <person name="Fernando D.W.F."/>
            <person name="Lu H.L."/>
            <person name="Taylor S.T."/>
            <person name="Ehtesham M.E.M."/>
            <person name="Najaraj S.H.N."/>
            <person name="Harsha G.H.G."/>
            <person name="Madugundu A.M."/>
            <person name="Renuse S.R."/>
            <person name="Holt D.H."/>
            <person name="Pandey A.P."/>
            <person name="Papenfuss A.P."/>
            <person name="Gasser R.B.G."/>
            <person name="Fischer K.F."/>
        </authorList>
    </citation>
    <scope>NUCLEOTIDE SEQUENCE</scope>
    <source>
        <strain evidence="8">SSS_KF_BRIS2020</strain>
    </source>
</reference>
<dbReference type="AlphaFoldDB" id="A0A834VC22"/>
<protein>
    <submittedName>
        <fullName evidence="8">Pre-mRNA-splicing factor CWC22 -like protein</fullName>
    </submittedName>
</protein>
<dbReference type="FunFam" id="1.25.40.180:FF:000004">
    <property type="entry name" value="pre-mRNA-splicing factor CWC22 homolog"/>
    <property type="match status" value="1"/>
</dbReference>
<comment type="similarity">
    <text evidence="2">Belongs to the CWC22 family.</text>
</comment>
<dbReference type="EMBL" id="WVUK01000063">
    <property type="protein sequence ID" value="KAF7489809.1"/>
    <property type="molecule type" value="Genomic_DNA"/>
</dbReference>
<dbReference type="Proteomes" id="UP000070412">
    <property type="component" value="Unassembled WGS sequence"/>
</dbReference>
<keyword evidence="4" id="KW-0508">mRNA splicing</keyword>
<dbReference type="EnsemblMetazoa" id="SSS_1203s_mrna">
    <property type="protein sequence ID" value="KAF7489809.1"/>
    <property type="gene ID" value="SSS_1203"/>
</dbReference>
<evidence type="ECO:0000256" key="4">
    <source>
        <dbReference type="ARBA" id="ARBA00023187"/>
    </source>
</evidence>
<dbReference type="Pfam" id="PF02854">
    <property type="entry name" value="MIF4G"/>
    <property type="match status" value="1"/>
</dbReference>
<evidence type="ECO:0000256" key="1">
    <source>
        <dbReference type="ARBA" id="ARBA00004324"/>
    </source>
</evidence>
<keyword evidence="5" id="KW-0539">Nucleus</keyword>
<dbReference type="GO" id="GO:0071013">
    <property type="term" value="C:catalytic step 2 spliceosome"/>
    <property type="evidence" value="ECO:0007669"/>
    <property type="project" value="TreeGrafter"/>
</dbReference>
<dbReference type="GO" id="GO:0000398">
    <property type="term" value="P:mRNA splicing, via spliceosome"/>
    <property type="evidence" value="ECO:0007669"/>
    <property type="project" value="TreeGrafter"/>
</dbReference>
<dbReference type="OrthoDB" id="1924287at2759"/>
<proteinExistence type="inferred from homology"/>
<feature type="region of interest" description="Disordered" evidence="6">
    <location>
        <begin position="301"/>
        <end position="338"/>
    </location>
</feature>
<dbReference type="SUPFAM" id="SSF48371">
    <property type="entry name" value="ARM repeat"/>
    <property type="match status" value="1"/>
</dbReference>
<feature type="domain" description="MI" evidence="7">
    <location>
        <begin position="348"/>
        <end position="464"/>
    </location>
</feature>
<evidence type="ECO:0000256" key="3">
    <source>
        <dbReference type="ARBA" id="ARBA00022664"/>
    </source>
</evidence>
<evidence type="ECO:0000313" key="9">
    <source>
        <dbReference type="EnsemblMetazoa" id="KAF7489809.1"/>
    </source>
</evidence>
<dbReference type="GO" id="GO:0003723">
    <property type="term" value="F:RNA binding"/>
    <property type="evidence" value="ECO:0007669"/>
    <property type="project" value="InterPro"/>
</dbReference>
<dbReference type="Gene3D" id="1.25.40.180">
    <property type="match status" value="2"/>
</dbReference>
<dbReference type="PANTHER" id="PTHR18034">
    <property type="entry name" value="CELL CYCLE CONTROL PROTEIN CWF22-RELATED"/>
    <property type="match status" value="1"/>
</dbReference>
<reference evidence="10" key="1">
    <citation type="journal article" date="2020" name="PLoS Negl. Trop. Dis.">
        <title>High-quality nuclear genome for Sarcoptes scabiei-A critical resource for a neglected parasite.</title>
        <authorList>
            <person name="Korhonen P.K."/>
            <person name="Gasser R.B."/>
            <person name="Ma G."/>
            <person name="Wang T."/>
            <person name="Stroehlein A.J."/>
            <person name="Young N.D."/>
            <person name="Ang C.S."/>
            <person name="Fernando D.D."/>
            <person name="Lu H.C."/>
            <person name="Taylor S."/>
            <person name="Reynolds S.L."/>
            <person name="Mofiz E."/>
            <person name="Najaraj S.H."/>
            <person name="Gowda H."/>
            <person name="Madugundu A."/>
            <person name="Renuse S."/>
            <person name="Holt D."/>
            <person name="Pandey A."/>
            <person name="Papenfuss A.T."/>
            <person name="Fischer K."/>
        </authorList>
    </citation>
    <scope>NUCLEOTIDE SEQUENCE [LARGE SCALE GENOMIC DNA]</scope>
</reference>
<dbReference type="InterPro" id="IPR003891">
    <property type="entry name" value="Initiation_fac_eIF4g_MI"/>
</dbReference>
<dbReference type="PANTHER" id="PTHR18034:SF3">
    <property type="entry name" value="PRE-MRNA-SPLICING FACTOR CWC22 HOMOLOG"/>
    <property type="match status" value="1"/>
</dbReference>
<evidence type="ECO:0000259" key="7">
    <source>
        <dbReference type="PROSITE" id="PS51366"/>
    </source>
</evidence>
<feature type="compositionally biased region" description="Acidic residues" evidence="6">
    <location>
        <begin position="304"/>
        <end position="332"/>
    </location>
</feature>
<evidence type="ECO:0000256" key="2">
    <source>
        <dbReference type="ARBA" id="ARBA00006856"/>
    </source>
</evidence>
<sequence length="542" mass="62349">MSHSETNSKRKMEPEDPLQDIRFKTGGAYIPPAKLRMMQKSITDKSSEAYQRLAWEALKKSINGLINKVNISNIAVIVKELFCINLIRGRGIFCRAIIRAQQSSPTFTHVYAALVAVTNTKFPKIGELLLKRLIDQFRRSFERNDKINCINTTRFIAHLINQNVAHEILALQIAILLLENATNDSVEVAIAFLKECGAKIEEISKRGAATIFERLRTILHDGDLSKRVQYMIEVMYAIRKDKFKDHPSILPELDLIDENEQITHMMNLEEDYNTEDHLNVFKKDPEFLINEAKYEEIKKSILEADSDDDDDDSEDNDDDSGNDDEESDEETNADSSTIIDNTETNLINLRKNIYLSIQSSLSFEECAHKLLKLEIKPQHYVELCNMIVDCCAQQRTYIKFYGLLAQRFCQLNPVYVEPFVTIFKSCYDTIHRFETCKLRNVAKLFSHLLFTDAIPWTVLEHIKLNENDTTSSSRVFIKILFQQLAEFMGLVKLNQRIKDPTLDDAFKGLFPRDNPQHTRFAINFFTSIGLGGLTDDLRALLK</sequence>
<evidence type="ECO:0000313" key="10">
    <source>
        <dbReference type="Proteomes" id="UP000070412"/>
    </source>
</evidence>
<keyword evidence="10" id="KW-1185">Reference proteome</keyword>
<dbReference type="Pfam" id="PF02847">
    <property type="entry name" value="MA3"/>
    <property type="match status" value="1"/>
</dbReference>
<comment type="subcellular location">
    <subcellularLocation>
        <location evidence="1">Nucleus speckle</location>
    </subcellularLocation>
</comment>
<dbReference type="InterPro" id="IPR050781">
    <property type="entry name" value="CWC22_splicing_factor"/>
</dbReference>
<organism evidence="8">
    <name type="scientific">Sarcoptes scabiei</name>
    <name type="common">Itch mite</name>
    <name type="synonym">Acarus scabiei</name>
    <dbReference type="NCBI Taxonomy" id="52283"/>
    <lineage>
        <taxon>Eukaryota</taxon>
        <taxon>Metazoa</taxon>
        <taxon>Ecdysozoa</taxon>
        <taxon>Arthropoda</taxon>
        <taxon>Chelicerata</taxon>
        <taxon>Arachnida</taxon>
        <taxon>Acari</taxon>
        <taxon>Acariformes</taxon>
        <taxon>Sarcoptiformes</taxon>
        <taxon>Astigmata</taxon>
        <taxon>Psoroptidia</taxon>
        <taxon>Sarcoptoidea</taxon>
        <taxon>Sarcoptidae</taxon>
        <taxon>Sarcoptinae</taxon>
        <taxon>Sarcoptes</taxon>
    </lineage>
</organism>
<name>A0A834VC22_SARSC</name>
<gene>
    <name evidence="8" type="ORF">SSS_1203</name>
</gene>
<evidence type="ECO:0000313" key="8">
    <source>
        <dbReference type="EMBL" id="KAF7489809.1"/>
    </source>
</evidence>
<keyword evidence="3" id="KW-0507">mRNA processing</keyword>
<evidence type="ECO:0000256" key="6">
    <source>
        <dbReference type="SAM" id="MobiDB-lite"/>
    </source>
</evidence>
<accession>A0A834VC22</accession>
<evidence type="ECO:0000256" key="5">
    <source>
        <dbReference type="ARBA" id="ARBA00023242"/>
    </source>
</evidence>
<dbReference type="PROSITE" id="PS51366">
    <property type="entry name" value="MI"/>
    <property type="match status" value="1"/>
</dbReference>
<dbReference type="InterPro" id="IPR003890">
    <property type="entry name" value="MIF4G-like_typ-3"/>
</dbReference>
<dbReference type="InterPro" id="IPR016024">
    <property type="entry name" value="ARM-type_fold"/>
</dbReference>
<dbReference type="GO" id="GO:0016607">
    <property type="term" value="C:nuclear speck"/>
    <property type="evidence" value="ECO:0007669"/>
    <property type="project" value="UniProtKB-SubCell"/>
</dbReference>
<dbReference type="SMART" id="SM00544">
    <property type="entry name" value="MA3"/>
    <property type="match status" value="1"/>
</dbReference>